<evidence type="ECO:0008006" key="5">
    <source>
        <dbReference type="Google" id="ProtNLM"/>
    </source>
</evidence>
<gene>
    <name evidence="3" type="ORF">PMZ80_003618</name>
</gene>
<comment type="caution">
    <text evidence="3">The sequence shown here is derived from an EMBL/GenBank/DDBJ whole genome shotgun (WGS) entry which is preliminary data.</text>
</comment>
<name>A0ABR0RUR7_9EURO</name>
<evidence type="ECO:0000256" key="1">
    <source>
        <dbReference type="ARBA" id="ARBA00006484"/>
    </source>
</evidence>
<dbReference type="PANTHER" id="PTHR42901">
    <property type="entry name" value="ALCOHOL DEHYDROGENASE"/>
    <property type="match status" value="1"/>
</dbReference>
<sequence length="306" mass="32870">MPDPPLAALNNFTPTQHGPTIPPNLSLPDTPLPPNFTILILGASEGIGEHIAHAYARASAHTIILSSRTLPNLQRVKSTLHTINPAVRVEILPCDISSPPSVETLSDSIKNSINRLDCTIVNAAYAPPITLKTHLDSPPDVQRAFDTNCMGTFNAAHYLVPLLLSTDNGARQFIAIGSMAGSIRRGHIANMGYCVSKMAQTRMVEYLHEQYGAAADGGLFALTVHPGAVMTGMARGNTPETFVPFLVDDVGLCGAFVVWVSKRVGRGELGWLGGRFVSATWDVDELVGRREVVVGRDLLKFEVGVE</sequence>
<evidence type="ECO:0000313" key="4">
    <source>
        <dbReference type="Proteomes" id="UP001334248"/>
    </source>
</evidence>
<evidence type="ECO:0000256" key="2">
    <source>
        <dbReference type="ARBA" id="ARBA00023002"/>
    </source>
</evidence>
<dbReference type="PANTHER" id="PTHR42901:SF1">
    <property type="entry name" value="ALCOHOL DEHYDROGENASE"/>
    <property type="match status" value="1"/>
</dbReference>
<dbReference type="Gene3D" id="3.40.50.720">
    <property type="entry name" value="NAD(P)-binding Rossmann-like Domain"/>
    <property type="match status" value="1"/>
</dbReference>
<protein>
    <recommendedName>
        <fullName evidence="5">NAD(P)-binding protein</fullName>
    </recommendedName>
</protein>
<organism evidence="3 4">
    <name type="scientific">Knufia obscura</name>
    <dbReference type="NCBI Taxonomy" id="1635080"/>
    <lineage>
        <taxon>Eukaryota</taxon>
        <taxon>Fungi</taxon>
        <taxon>Dikarya</taxon>
        <taxon>Ascomycota</taxon>
        <taxon>Pezizomycotina</taxon>
        <taxon>Eurotiomycetes</taxon>
        <taxon>Chaetothyriomycetidae</taxon>
        <taxon>Chaetothyriales</taxon>
        <taxon>Trichomeriaceae</taxon>
        <taxon>Knufia</taxon>
    </lineage>
</organism>
<evidence type="ECO:0000313" key="3">
    <source>
        <dbReference type="EMBL" id="KAK5944337.1"/>
    </source>
</evidence>
<dbReference type="Proteomes" id="UP001334248">
    <property type="component" value="Unassembled WGS sequence"/>
</dbReference>
<dbReference type="CDD" id="cd05233">
    <property type="entry name" value="SDR_c"/>
    <property type="match status" value="1"/>
</dbReference>
<keyword evidence="4" id="KW-1185">Reference proteome</keyword>
<dbReference type="InterPro" id="IPR036291">
    <property type="entry name" value="NAD(P)-bd_dom_sf"/>
</dbReference>
<dbReference type="SUPFAM" id="SSF51735">
    <property type="entry name" value="NAD(P)-binding Rossmann-fold domains"/>
    <property type="match status" value="1"/>
</dbReference>
<dbReference type="Pfam" id="PF00106">
    <property type="entry name" value="adh_short"/>
    <property type="match status" value="1"/>
</dbReference>
<accession>A0ABR0RUR7</accession>
<dbReference type="GeneID" id="89997067"/>
<comment type="similarity">
    <text evidence="1">Belongs to the short-chain dehydrogenases/reductases (SDR) family.</text>
</comment>
<keyword evidence="2" id="KW-0560">Oxidoreductase</keyword>
<dbReference type="RefSeq" id="XP_064732427.1">
    <property type="nucleotide sequence ID" value="XM_064872047.1"/>
</dbReference>
<dbReference type="EMBL" id="JAVHJV010000003">
    <property type="protein sequence ID" value="KAK5944337.1"/>
    <property type="molecule type" value="Genomic_DNA"/>
</dbReference>
<proteinExistence type="inferred from homology"/>
<dbReference type="PRINTS" id="PR00081">
    <property type="entry name" value="GDHRDH"/>
</dbReference>
<reference evidence="3 4" key="1">
    <citation type="journal article" date="2023" name="Res Sq">
        <title>Genomic and morphological characterization of Knufia obscura isolated from the Mars 2020 spacecraft assembly facility.</title>
        <authorList>
            <person name="Chander A.M."/>
            <person name="Teixeira M.M."/>
            <person name="Singh N.K."/>
            <person name="Williams M.P."/>
            <person name="Parker C.W."/>
            <person name="Leo P."/>
            <person name="Stajich J.E."/>
            <person name="Torok T."/>
            <person name="Tighe S."/>
            <person name="Mason C.E."/>
            <person name="Venkateswaran K."/>
        </authorList>
    </citation>
    <scope>NUCLEOTIDE SEQUENCE [LARGE SCALE GENOMIC DNA]</scope>
    <source>
        <strain evidence="3 4">CCFEE 5817</strain>
    </source>
</reference>
<dbReference type="InterPro" id="IPR002347">
    <property type="entry name" value="SDR_fam"/>
</dbReference>